<feature type="region of interest" description="Disordered" evidence="6">
    <location>
        <begin position="225"/>
        <end position="250"/>
    </location>
</feature>
<dbReference type="FunFam" id="1.10.238.10:FF:000003">
    <property type="entry name" value="Calmodulin A"/>
    <property type="match status" value="1"/>
</dbReference>
<keyword evidence="5" id="KW-0472">Membrane</keyword>
<evidence type="ECO:0000256" key="6">
    <source>
        <dbReference type="SAM" id="MobiDB-lite"/>
    </source>
</evidence>
<feature type="non-terminal residue" evidence="8">
    <location>
        <position position="1"/>
    </location>
</feature>
<dbReference type="GO" id="GO:1903569">
    <property type="term" value="P:positive regulation of protein localization to ciliary membrane"/>
    <property type="evidence" value="ECO:0007669"/>
    <property type="project" value="TreeGrafter"/>
</dbReference>
<dbReference type="SUPFAM" id="SSF47473">
    <property type="entry name" value="EF-hand"/>
    <property type="match status" value="2"/>
</dbReference>
<comment type="caution">
    <text evidence="8">The sequence shown here is derived from an EMBL/GenBank/DDBJ whole genome shotgun (WGS) entry which is preliminary data.</text>
</comment>
<dbReference type="InterPro" id="IPR002048">
    <property type="entry name" value="EF_hand_dom"/>
</dbReference>
<dbReference type="GO" id="GO:0098797">
    <property type="term" value="C:plasma membrane protein complex"/>
    <property type="evidence" value="ECO:0007669"/>
    <property type="project" value="TreeGrafter"/>
</dbReference>
<dbReference type="PANTHER" id="PTHR46819:SF1">
    <property type="entry name" value="EF-HAND CALCIUM-BINDING DOMAIN-CONTAINING PROTEIN 7"/>
    <property type="match status" value="1"/>
</dbReference>
<comment type="subcellular location">
    <subcellularLocation>
        <location evidence="1">Membrane</location>
    </subcellularLocation>
</comment>
<dbReference type="PROSITE" id="PS50222">
    <property type="entry name" value="EF_HAND_2"/>
    <property type="match status" value="3"/>
</dbReference>
<dbReference type="EMBL" id="CALNXJ010000015">
    <property type="protein sequence ID" value="CAH3116096.1"/>
    <property type="molecule type" value="Genomic_DNA"/>
</dbReference>
<evidence type="ECO:0000313" key="9">
    <source>
        <dbReference type="Proteomes" id="UP001159428"/>
    </source>
</evidence>
<dbReference type="Pfam" id="PF13202">
    <property type="entry name" value="EF-hand_5"/>
    <property type="match status" value="1"/>
</dbReference>
<dbReference type="PROSITE" id="PS00018">
    <property type="entry name" value="EF_HAND_1"/>
    <property type="match status" value="3"/>
</dbReference>
<reference evidence="8 9" key="1">
    <citation type="submission" date="2022-05" db="EMBL/GenBank/DDBJ databases">
        <authorList>
            <consortium name="Genoscope - CEA"/>
            <person name="William W."/>
        </authorList>
    </citation>
    <scope>NUCLEOTIDE SEQUENCE [LARGE SCALE GENOMIC DNA]</scope>
</reference>
<dbReference type="AlphaFoldDB" id="A0AAU9WJB9"/>
<evidence type="ECO:0000256" key="4">
    <source>
        <dbReference type="ARBA" id="ARBA00022837"/>
    </source>
</evidence>
<proteinExistence type="predicted"/>
<feature type="domain" description="EF-hand" evidence="7">
    <location>
        <begin position="138"/>
        <end position="173"/>
    </location>
</feature>
<feature type="domain" description="EF-hand" evidence="7">
    <location>
        <begin position="174"/>
        <end position="209"/>
    </location>
</feature>
<dbReference type="InterPro" id="IPR052266">
    <property type="entry name" value="Miro-EF-hand_domain"/>
</dbReference>
<keyword evidence="2" id="KW-0479">Metal-binding</keyword>
<sequence>DGALYGNGIHTSCRRNNLARKDFRKFLTGMSEIKRVKPARRSSNSSISSRASNVSFSEKVRRESTAKFDNFMKECRAAYLAVLSSTTEKITSIDELILALQFGGRNPSRKFAEKYWKHDTDSISYNDFCDIMRKEKPLDKDSMLKAFKCIDTNGDGFITHDELFRLLTKQGERMTKSEVQAILDDADVNNDGKLDYNEFAALLISTAEDCKQKSLKKLARADDDVASSPAPYSVKRQSTNRKTLQEPENLKDWNKGSSKGSFFIDRYGMISSHHYKLHLTKDSEVFVTIQSTKNKKDQLKTIDMAVFCVDKNSELVTFTASKLGPKFCFRCELEGGTYSLITFTTGCRLSIRKAEPAKQVKLTTGHGENLQLSKIFEEALSEIFDSCDLDGNGSLSREEFDLFQFKSGGDLCDDDAWEIMKDNFEMEDDEITLKGFLDLNMMEAQDADGDPNDLWLTLENMGYNKALELDQANPFLLEVYCNRCRPSIQVNSVVENKNEAVHKAVVSSVLNNVTKKENIKGMRDLVLFKYESSIRVTLVLQNMSHSDVVVRVDCRSSKNCLSHRGDLDYTIQLDANSTEVNIIFCR</sequence>
<keyword evidence="3" id="KW-0677">Repeat</keyword>
<keyword evidence="4" id="KW-0106">Calcium</keyword>
<evidence type="ECO:0000256" key="1">
    <source>
        <dbReference type="ARBA" id="ARBA00004370"/>
    </source>
</evidence>
<dbReference type="Pfam" id="PF13499">
    <property type="entry name" value="EF-hand_7"/>
    <property type="match status" value="1"/>
</dbReference>
<dbReference type="PANTHER" id="PTHR46819">
    <property type="entry name" value="EF-HAND CALCIUM-BINDING DOMAIN-CONTAINING PROTEIN 7"/>
    <property type="match status" value="1"/>
</dbReference>
<accession>A0AAU9WJB9</accession>
<evidence type="ECO:0000259" key="7">
    <source>
        <dbReference type="PROSITE" id="PS50222"/>
    </source>
</evidence>
<evidence type="ECO:0000256" key="5">
    <source>
        <dbReference type="ARBA" id="ARBA00023136"/>
    </source>
</evidence>
<dbReference type="GO" id="GO:0005509">
    <property type="term" value="F:calcium ion binding"/>
    <property type="evidence" value="ECO:0007669"/>
    <property type="project" value="InterPro"/>
</dbReference>
<evidence type="ECO:0000256" key="2">
    <source>
        <dbReference type="ARBA" id="ARBA00022723"/>
    </source>
</evidence>
<dbReference type="InterPro" id="IPR011992">
    <property type="entry name" value="EF-hand-dom_pair"/>
</dbReference>
<evidence type="ECO:0000313" key="8">
    <source>
        <dbReference type="EMBL" id="CAH3116096.1"/>
    </source>
</evidence>
<evidence type="ECO:0000256" key="3">
    <source>
        <dbReference type="ARBA" id="ARBA00022737"/>
    </source>
</evidence>
<protein>
    <recommendedName>
        <fullName evidence="7">EF-hand domain-containing protein</fullName>
    </recommendedName>
</protein>
<dbReference type="GO" id="GO:0060170">
    <property type="term" value="C:ciliary membrane"/>
    <property type="evidence" value="ECO:0007669"/>
    <property type="project" value="TreeGrafter"/>
</dbReference>
<dbReference type="SMART" id="SM00054">
    <property type="entry name" value="EFh"/>
    <property type="match status" value="3"/>
</dbReference>
<keyword evidence="9" id="KW-1185">Reference proteome</keyword>
<name>A0AAU9WJB9_9CNID</name>
<dbReference type="Proteomes" id="UP001159428">
    <property type="component" value="Unassembled WGS sequence"/>
</dbReference>
<feature type="domain" description="EF-hand" evidence="7">
    <location>
        <begin position="375"/>
        <end position="410"/>
    </location>
</feature>
<dbReference type="CDD" id="cd00051">
    <property type="entry name" value="EFh"/>
    <property type="match status" value="1"/>
</dbReference>
<organism evidence="8 9">
    <name type="scientific">Pocillopora meandrina</name>
    <dbReference type="NCBI Taxonomy" id="46732"/>
    <lineage>
        <taxon>Eukaryota</taxon>
        <taxon>Metazoa</taxon>
        <taxon>Cnidaria</taxon>
        <taxon>Anthozoa</taxon>
        <taxon>Hexacorallia</taxon>
        <taxon>Scleractinia</taxon>
        <taxon>Astrocoeniina</taxon>
        <taxon>Pocilloporidae</taxon>
        <taxon>Pocillopora</taxon>
    </lineage>
</organism>
<dbReference type="InterPro" id="IPR018247">
    <property type="entry name" value="EF_Hand_1_Ca_BS"/>
</dbReference>
<dbReference type="Gene3D" id="1.10.238.10">
    <property type="entry name" value="EF-hand"/>
    <property type="match status" value="2"/>
</dbReference>
<gene>
    <name evidence="8" type="ORF">PMEA_00006928</name>
</gene>